<dbReference type="InterPro" id="IPR011053">
    <property type="entry name" value="Single_hybrid_motif"/>
</dbReference>
<dbReference type="SUPFAM" id="SSF160467">
    <property type="entry name" value="PH0987 N-terminal domain-like"/>
    <property type="match status" value="1"/>
</dbReference>
<dbReference type="EMBL" id="NEXX01000003">
    <property type="protein sequence ID" value="OUY07142.1"/>
    <property type="molecule type" value="Genomic_DNA"/>
</dbReference>
<evidence type="ECO:0000259" key="15">
    <source>
        <dbReference type="PROSITE" id="PS50975"/>
    </source>
</evidence>
<dbReference type="Pfam" id="PF02626">
    <property type="entry name" value="CT_A_B"/>
    <property type="match status" value="1"/>
</dbReference>
<dbReference type="PROSITE" id="PS00867">
    <property type="entry name" value="CPSASE_2"/>
    <property type="match status" value="1"/>
</dbReference>
<dbReference type="InterPro" id="IPR014084">
    <property type="entry name" value="Urea_COase"/>
</dbReference>
<sequence length="1207" mass="133791">MFNKVLIANRGAIACRIIRTLKRLGIQSVAVYSEADRDSLHVSLADEAFCIGAAPASQSYLNVEKILQIALQSGANAIHPGYGFLSENAAFCDLCEQRGIAFIGPTSQQMRDFGLKHTARELAIENQVPLLPGSNLLADEAEALTEAARIGYPVMLKSTAGGGGIGMRLVWNEAELKEAYATVSYLAQANFKDAGLYLEKFVQHARHIEVQIFGDGQGKVLALGERDCSVQRRNQKVIEETPAPHLSQTQRDYLQRVAIQLMQSVNYRSAGTVEFVMDTEAQHEDQQFYFLEVNTRLQVEHGVTEQVFGIDLVEWMVTLASGDLVLPETVNAPQGHSIQVRLYAEDPIKNFQPSAGLLTEVKFDPNARIETWVETGSYVSSFYDPMIAKIIVTAADREQAIQAMSDTLANTSIAGIETNLEYLQEIVAGQVFNSGTQTTRFLNDFVWKTQKIEVLQAGIQTAVQDVTGRLGYWDVGVPPSGAMDPLSLNMANQLLGNPFNTAGLECTLQGPTLKFHCDSQIVLTGGEMQAVLDGEKLAMYCTIAVKKGQVLKCGKVTTGCRSYIGIKGGLNLPEYLGSQATFTLGQFGGHAGRNLLIGDMLPITETPTTQQQHNNLTVQQIPQFGHHWEIAVMYGPHGAPDFFTPEDIETFFAHEFEIHYNSSRTGIRLIGPKPQWARTDGGEAGLHPSNIHDNAYAIGAIDFTGDMPIILGPDGPSLGGFVCPAVVVHSELWKLGQLKADDKVKFIPISYTQAQTLNFAYCDLIQSKDVADLTQLPEIEVETDTLKDAVLATLAGQGDVPRVVYRPAGNHYLLVEYGDLVLDLNLRFRIHALMQWVKDQDIKGIIDLTPGIRSLQIHFDSTVLDQKKLLTLLQQAEMELPDVKNMQVPSRTVYLPLAWEDSQTRLATEKYTQLVRADAPWCPDNVEFIRRINGLASKQAVKDIVYNTNYLVMGLGDVYLGAPVATPLDPRHRLVTTKYNPARTWTPENAVGIGGAYMCVYGMEGPGGYQFVGRTTQMWSRYRKNANFDANKPWLLRFFDQIKFYEVSEEELLIMRDDFKAGRLTIRIEDGILNLKQYNDFLNEHEDSIHAFKQVQQQNFEAERRRWHEAGLAEYVSDSADEIDDDSAVIIPENGLAVESHMPGSIWKVECAVGDIVEEGQILAVIEAMKIEIPIVAPEKMKVHEVLAEKGHTVKTGQVLFTLASMN</sequence>
<dbReference type="InterPro" id="IPR016185">
    <property type="entry name" value="PreATP-grasp_dom_sf"/>
</dbReference>
<keyword evidence="10" id="KW-0092">Biotin</keyword>
<dbReference type="AlphaFoldDB" id="A0A1Z9YYA2"/>
<dbReference type="GO" id="GO:0005524">
    <property type="term" value="F:ATP binding"/>
    <property type="evidence" value="ECO:0007669"/>
    <property type="project" value="UniProtKB-UniRule"/>
</dbReference>
<dbReference type="InterPro" id="IPR000089">
    <property type="entry name" value="Biotin_lipoyl"/>
</dbReference>
<evidence type="ECO:0000256" key="13">
    <source>
        <dbReference type="PROSITE-ProRule" id="PRU00409"/>
    </source>
</evidence>
<comment type="cofactor">
    <cofactor evidence="1">
        <name>biotin</name>
        <dbReference type="ChEBI" id="CHEBI:57586"/>
    </cofactor>
</comment>
<dbReference type="Gene3D" id="2.40.50.100">
    <property type="match status" value="1"/>
</dbReference>
<evidence type="ECO:0000256" key="9">
    <source>
        <dbReference type="ARBA" id="ARBA00022840"/>
    </source>
</evidence>
<dbReference type="NCBIfam" id="TIGR02712">
    <property type="entry name" value="urea_carbox"/>
    <property type="match status" value="1"/>
</dbReference>
<organism evidence="17 18">
    <name type="scientific">Acinetobacter populi</name>
    <dbReference type="NCBI Taxonomy" id="1582270"/>
    <lineage>
        <taxon>Bacteria</taxon>
        <taxon>Pseudomonadati</taxon>
        <taxon>Pseudomonadota</taxon>
        <taxon>Gammaproteobacteria</taxon>
        <taxon>Moraxellales</taxon>
        <taxon>Moraxellaceae</taxon>
        <taxon>Acinetobacter</taxon>
    </lineage>
</organism>
<evidence type="ECO:0000256" key="12">
    <source>
        <dbReference type="ARBA" id="ARBA00048600"/>
    </source>
</evidence>
<protein>
    <recommendedName>
        <fullName evidence="5">Biotin carboxylase</fullName>
    </recommendedName>
    <alternativeName>
        <fullName evidence="11">Acetyl-coenzyme A carboxylase biotin carboxylase subunit A</fullName>
    </alternativeName>
</protein>
<feature type="domain" description="ATP-grasp" evidence="15">
    <location>
        <begin position="120"/>
        <end position="321"/>
    </location>
</feature>
<keyword evidence="8" id="KW-0378">Hydrolase</keyword>
<dbReference type="InterPro" id="IPR011761">
    <property type="entry name" value="ATP-grasp"/>
</dbReference>
<name>A0A1Z9YYA2_9GAMM</name>
<keyword evidence="18" id="KW-1185">Reference proteome</keyword>
<evidence type="ECO:0000256" key="8">
    <source>
        <dbReference type="ARBA" id="ARBA00022801"/>
    </source>
</evidence>
<dbReference type="SUPFAM" id="SSF51230">
    <property type="entry name" value="Single hybrid motif"/>
    <property type="match status" value="1"/>
</dbReference>
<comment type="pathway">
    <text evidence="3">Lipid metabolism; malonyl-CoA biosynthesis; malonyl-CoA from acetyl-CoA: step 1/1.</text>
</comment>
<dbReference type="GO" id="GO:0046872">
    <property type="term" value="F:metal ion binding"/>
    <property type="evidence" value="ECO:0007669"/>
    <property type="project" value="InterPro"/>
</dbReference>
<accession>A0A1Z9YYA2</accession>
<feature type="domain" description="Biotin carboxylation" evidence="16">
    <location>
        <begin position="1"/>
        <end position="447"/>
    </location>
</feature>
<keyword evidence="7 13" id="KW-0547">Nucleotide-binding</keyword>
<dbReference type="SMART" id="SM00878">
    <property type="entry name" value="Biotin_carb_C"/>
    <property type="match status" value="1"/>
</dbReference>
<evidence type="ECO:0000256" key="11">
    <source>
        <dbReference type="ARBA" id="ARBA00033786"/>
    </source>
</evidence>
<dbReference type="InterPro" id="IPR029000">
    <property type="entry name" value="Cyclophilin-like_dom_sf"/>
</dbReference>
<dbReference type="RefSeq" id="WP_087620740.1">
    <property type="nucleotide sequence ID" value="NZ_NEXX01000003.1"/>
</dbReference>
<dbReference type="SMART" id="SM00797">
    <property type="entry name" value="AHS2"/>
    <property type="match status" value="1"/>
</dbReference>
<dbReference type="Gene3D" id="2.40.100.10">
    <property type="entry name" value="Cyclophilin-like"/>
    <property type="match status" value="2"/>
</dbReference>
<dbReference type="Gene3D" id="3.30.470.20">
    <property type="entry name" value="ATP-grasp fold, B domain"/>
    <property type="match status" value="1"/>
</dbReference>
<dbReference type="SUPFAM" id="SSF56059">
    <property type="entry name" value="Glutathione synthetase ATP-binding domain-like"/>
    <property type="match status" value="1"/>
</dbReference>
<dbReference type="InterPro" id="IPR003833">
    <property type="entry name" value="CT_C_D"/>
</dbReference>
<evidence type="ECO:0000259" key="14">
    <source>
        <dbReference type="PROSITE" id="PS50968"/>
    </source>
</evidence>
<evidence type="ECO:0000256" key="2">
    <source>
        <dbReference type="ARBA" id="ARBA00003761"/>
    </source>
</evidence>
<evidence type="ECO:0000256" key="1">
    <source>
        <dbReference type="ARBA" id="ARBA00001953"/>
    </source>
</evidence>
<dbReference type="Proteomes" id="UP000196536">
    <property type="component" value="Unassembled WGS sequence"/>
</dbReference>
<dbReference type="SUPFAM" id="SSF50891">
    <property type="entry name" value="Cyclophilin-like"/>
    <property type="match status" value="2"/>
</dbReference>
<dbReference type="InterPro" id="IPR050856">
    <property type="entry name" value="Biotin_carboxylase_complex"/>
</dbReference>
<evidence type="ECO:0000256" key="6">
    <source>
        <dbReference type="ARBA" id="ARBA00022598"/>
    </source>
</evidence>
<gene>
    <name evidence="17" type="ORF">CAP51_10680</name>
</gene>
<dbReference type="Pfam" id="PF00364">
    <property type="entry name" value="Biotin_lipoyl"/>
    <property type="match status" value="1"/>
</dbReference>
<feature type="domain" description="Lipoyl-binding" evidence="14">
    <location>
        <begin position="1126"/>
        <end position="1204"/>
    </location>
</feature>
<dbReference type="SUPFAM" id="SSF51246">
    <property type="entry name" value="Rudiment single hybrid motif"/>
    <property type="match status" value="1"/>
</dbReference>
<dbReference type="PANTHER" id="PTHR18866">
    <property type="entry name" value="CARBOXYLASE:PYRUVATE/ACETYL-COA/PROPIONYL-COA CARBOXYLASE"/>
    <property type="match status" value="1"/>
</dbReference>
<dbReference type="Pfam" id="PF02682">
    <property type="entry name" value="CT_C_D"/>
    <property type="match status" value="1"/>
</dbReference>
<evidence type="ECO:0000256" key="3">
    <source>
        <dbReference type="ARBA" id="ARBA00004956"/>
    </source>
</evidence>
<dbReference type="SUPFAM" id="SSF52440">
    <property type="entry name" value="PreATP-grasp domain"/>
    <property type="match status" value="1"/>
</dbReference>
<keyword evidence="9 13" id="KW-0067">ATP-binding</keyword>
<evidence type="ECO:0000256" key="10">
    <source>
        <dbReference type="ARBA" id="ARBA00023267"/>
    </source>
</evidence>
<dbReference type="Gene3D" id="3.30.1360.40">
    <property type="match status" value="1"/>
</dbReference>
<comment type="catalytic activity">
    <reaction evidence="12">
        <text>N(6)-biotinyl-L-lysyl-[protein] + hydrogencarbonate + ATP = N(6)-carboxybiotinyl-L-lysyl-[protein] + ADP + phosphate + H(+)</text>
        <dbReference type="Rhea" id="RHEA:13501"/>
        <dbReference type="Rhea" id="RHEA-COMP:10505"/>
        <dbReference type="Rhea" id="RHEA-COMP:10506"/>
        <dbReference type="ChEBI" id="CHEBI:15378"/>
        <dbReference type="ChEBI" id="CHEBI:17544"/>
        <dbReference type="ChEBI" id="CHEBI:30616"/>
        <dbReference type="ChEBI" id="CHEBI:43474"/>
        <dbReference type="ChEBI" id="CHEBI:83144"/>
        <dbReference type="ChEBI" id="CHEBI:83145"/>
        <dbReference type="ChEBI" id="CHEBI:456216"/>
        <dbReference type="EC" id="6.3.4.14"/>
    </reaction>
</comment>
<dbReference type="GO" id="GO:0016787">
    <property type="term" value="F:hydrolase activity"/>
    <property type="evidence" value="ECO:0007669"/>
    <property type="project" value="UniProtKB-KW"/>
</dbReference>
<dbReference type="InterPro" id="IPR011054">
    <property type="entry name" value="Rudment_hybrid_motif"/>
</dbReference>
<dbReference type="CDD" id="cd06850">
    <property type="entry name" value="biotinyl_domain"/>
    <property type="match status" value="1"/>
</dbReference>
<dbReference type="InterPro" id="IPR005482">
    <property type="entry name" value="Biotin_COase_C"/>
</dbReference>
<keyword evidence="6" id="KW-0436">Ligase</keyword>
<dbReference type="PROSITE" id="PS50979">
    <property type="entry name" value="BC"/>
    <property type="match status" value="1"/>
</dbReference>
<dbReference type="PANTHER" id="PTHR18866:SF128">
    <property type="entry name" value="UREA AMIDOLYASE"/>
    <property type="match status" value="1"/>
</dbReference>
<dbReference type="Pfam" id="PF00289">
    <property type="entry name" value="Biotin_carb_N"/>
    <property type="match status" value="1"/>
</dbReference>
<comment type="caution">
    <text evidence="17">The sequence shown here is derived from an EMBL/GenBank/DDBJ whole genome shotgun (WGS) entry which is preliminary data.</text>
</comment>
<comment type="subunit">
    <text evidence="4">Acetyl-CoA carboxylase is a heterohexamer of biotin carboxyl carrier protein, biotin carboxylase and the two subunits of carboxyl transferase in a 2:2 complex.</text>
</comment>
<dbReference type="FunFam" id="3.40.50.20:FF:000010">
    <property type="entry name" value="Propionyl-CoA carboxylase subunit alpha"/>
    <property type="match status" value="1"/>
</dbReference>
<dbReference type="Pfam" id="PF02786">
    <property type="entry name" value="CPSase_L_D2"/>
    <property type="match status" value="1"/>
</dbReference>
<dbReference type="PROSITE" id="PS00866">
    <property type="entry name" value="CPSASE_1"/>
    <property type="match status" value="1"/>
</dbReference>
<dbReference type="OrthoDB" id="9763189at2"/>
<dbReference type="SMART" id="SM00796">
    <property type="entry name" value="AHS1"/>
    <property type="match status" value="1"/>
</dbReference>
<comment type="function">
    <text evidence="2">This protein is a component of the acetyl coenzyme A carboxylase complex; first, biotin carboxylase catalyzes the carboxylation of the carrier protein and then the transcarboxylase transfers the carboxyl group to form malonyl-CoA.</text>
</comment>
<dbReference type="InterPro" id="IPR005481">
    <property type="entry name" value="BC-like_N"/>
</dbReference>
<dbReference type="InterPro" id="IPR005479">
    <property type="entry name" value="CPAse_ATP-bd"/>
</dbReference>
<evidence type="ECO:0000256" key="5">
    <source>
        <dbReference type="ARBA" id="ARBA00017242"/>
    </source>
</evidence>
<dbReference type="InterPro" id="IPR011764">
    <property type="entry name" value="Biotin_carboxylation_dom"/>
</dbReference>
<evidence type="ECO:0000256" key="7">
    <source>
        <dbReference type="ARBA" id="ARBA00022741"/>
    </source>
</evidence>
<dbReference type="GO" id="GO:0004075">
    <property type="term" value="F:biotin carboxylase activity"/>
    <property type="evidence" value="ECO:0007669"/>
    <property type="project" value="UniProtKB-EC"/>
</dbReference>
<evidence type="ECO:0000313" key="18">
    <source>
        <dbReference type="Proteomes" id="UP000196536"/>
    </source>
</evidence>
<proteinExistence type="predicted"/>
<evidence type="ECO:0000259" key="16">
    <source>
        <dbReference type="PROSITE" id="PS50979"/>
    </source>
</evidence>
<dbReference type="PROSITE" id="PS50975">
    <property type="entry name" value="ATP_GRASP"/>
    <property type="match status" value="1"/>
</dbReference>
<evidence type="ECO:0000313" key="17">
    <source>
        <dbReference type="EMBL" id="OUY07142.1"/>
    </source>
</evidence>
<dbReference type="InterPro" id="IPR003778">
    <property type="entry name" value="CT_A_B"/>
</dbReference>
<dbReference type="PROSITE" id="PS50968">
    <property type="entry name" value="BIOTINYL_LIPOYL"/>
    <property type="match status" value="1"/>
</dbReference>
<dbReference type="NCBIfam" id="TIGR00724">
    <property type="entry name" value="urea_amlyse_rel"/>
    <property type="match status" value="1"/>
</dbReference>
<reference evidence="17 18" key="1">
    <citation type="submission" date="2017-05" db="EMBL/GenBank/DDBJ databases">
        <title>Acinetobacter populi ANC 5415 (= PBJ7), whole genome shotgun sequencing project.</title>
        <authorList>
            <person name="Nemec A."/>
            <person name="Radolfova-Krizova L."/>
        </authorList>
    </citation>
    <scope>NUCLEOTIDE SEQUENCE [LARGE SCALE GENOMIC DNA]</scope>
    <source>
        <strain evidence="17 18">PBJ7</strain>
    </source>
</reference>
<evidence type="ECO:0000256" key="4">
    <source>
        <dbReference type="ARBA" id="ARBA00011750"/>
    </source>
</evidence>
<dbReference type="Pfam" id="PF02785">
    <property type="entry name" value="Biotin_carb_C"/>
    <property type="match status" value="1"/>
</dbReference>